<dbReference type="InterPro" id="IPR048979">
    <property type="entry name" value="AP5B1_middle"/>
</dbReference>
<keyword evidence="5" id="KW-1185">Reference proteome</keyword>
<feature type="region of interest" description="Disordered" evidence="1">
    <location>
        <begin position="790"/>
        <end position="861"/>
    </location>
</feature>
<feature type="domain" description="AP5B1 middle" evidence="2">
    <location>
        <begin position="552"/>
        <end position="724"/>
    </location>
</feature>
<feature type="compositionally biased region" description="Polar residues" evidence="1">
    <location>
        <begin position="464"/>
        <end position="491"/>
    </location>
</feature>
<feature type="region of interest" description="Disordered" evidence="1">
    <location>
        <begin position="528"/>
        <end position="552"/>
    </location>
</feature>
<feature type="compositionally biased region" description="Polar residues" evidence="1">
    <location>
        <begin position="826"/>
        <end position="835"/>
    </location>
</feature>
<dbReference type="PANTHER" id="PTHR34033">
    <property type="entry name" value="AP-5 COMPLEX SUBUNIT BETA-1"/>
    <property type="match status" value="1"/>
</dbReference>
<evidence type="ECO:0000256" key="1">
    <source>
        <dbReference type="SAM" id="MobiDB-lite"/>
    </source>
</evidence>
<feature type="region of interest" description="Disordered" evidence="1">
    <location>
        <begin position="1171"/>
        <end position="1196"/>
    </location>
</feature>
<name>A0A1Y1HV42_KLENI</name>
<evidence type="ECO:0000259" key="2">
    <source>
        <dbReference type="Pfam" id="PF21588"/>
    </source>
</evidence>
<dbReference type="EMBL" id="DF237002">
    <property type="protein sequence ID" value="GAQ80406.1"/>
    <property type="molecule type" value="Genomic_DNA"/>
</dbReference>
<feature type="region of interest" description="Disordered" evidence="1">
    <location>
        <begin position="463"/>
        <end position="491"/>
    </location>
</feature>
<dbReference type="PANTHER" id="PTHR34033:SF1">
    <property type="entry name" value="AP-5 COMPLEX SUBUNIT BETA-1"/>
    <property type="match status" value="1"/>
</dbReference>
<feature type="region of interest" description="Disordered" evidence="1">
    <location>
        <begin position="919"/>
        <end position="955"/>
    </location>
</feature>
<gene>
    <name evidence="4" type="ORF">KFL_000530330</name>
</gene>
<dbReference type="AlphaFoldDB" id="A0A1Y1HV42"/>
<reference evidence="4 5" key="1">
    <citation type="journal article" date="2014" name="Nat. Commun.">
        <title>Klebsormidium flaccidum genome reveals primary factors for plant terrestrial adaptation.</title>
        <authorList>
            <person name="Hori K."/>
            <person name="Maruyama F."/>
            <person name="Fujisawa T."/>
            <person name="Togashi T."/>
            <person name="Yamamoto N."/>
            <person name="Seo M."/>
            <person name="Sato S."/>
            <person name="Yamada T."/>
            <person name="Mori H."/>
            <person name="Tajima N."/>
            <person name="Moriyama T."/>
            <person name="Ikeuchi M."/>
            <person name="Watanabe M."/>
            <person name="Wada H."/>
            <person name="Kobayashi K."/>
            <person name="Saito M."/>
            <person name="Masuda T."/>
            <person name="Sasaki-Sekimoto Y."/>
            <person name="Mashiguchi K."/>
            <person name="Awai K."/>
            <person name="Shimojima M."/>
            <person name="Masuda S."/>
            <person name="Iwai M."/>
            <person name="Nobusawa T."/>
            <person name="Narise T."/>
            <person name="Kondo S."/>
            <person name="Saito H."/>
            <person name="Sato R."/>
            <person name="Murakawa M."/>
            <person name="Ihara Y."/>
            <person name="Oshima-Yamada Y."/>
            <person name="Ohtaka K."/>
            <person name="Satoh M."/>
            <person name="Sonobe K."/>
            <person name="Ishii M."/>
            <person name="Ohtani R."/>
            <person name="Kanamori-Sato M."/>
            <person name="Honoki R."/>
            <person name="Miyazaki D."/>
            <person name="Mochizuki H."/>
            <person name="Umetsu J."/>
            <person name="Higashi K."/>
            <person name="Shibata D."/>
            <person name="Kamiya Y."/>
            <person name="Sato N."/>
            <person name="Nakamura Y."/>
            <person name="Tabata S."/>
            <person name="Ida S."/>
            <person name="Kurokawa K."/>
            <person name="Ohta H."/>
        </authorList>
    </citation>
    <scope>NUCLEOTIDE SEQUENCE [LARGE SCALE GENOMIC DNA]</scope>
    <source>
        <strain evidence="4 5">NIES-2285</strain>
    </source>
</reference>
<dbReference type="InterPro" id="IPR016024">
    <property type="entry name" value="ARM-type_fold"/>
</dbReference>
<organism evidence="4 5">
    <name type="scientific">Klebsormidium nitens</name>
    <name type="common">Green alga</name>
    <name type="synonym">Ulothrix nitens</name>
    <dbReference type="NCBI Taxonomy" id="105231"/>
    <lineage>
        <taxon>Eukaryota</taxon>
        <taxon>Viridiplantae</taxon>
        <taxon>Streptophyta</taxon>
        <taxon>Klebsormidiophyceae</taxon>
        <taxon>Klebsormidiales</taxon>
        <taxon>Klebsormidiaceae</taxon>
        <taxon>Klebsormidium</taxon>
    </lineage>
</organism>
<feature type="region of interest" description="Disordered" evidence="1">
    <location>
        <begin position="247"/>
        <end position="273"/>
    </location>
</feature>
<dbReference type="GO" id="GO:0030119">
    <property type="term" value="C:AP-type membrane coat adaptor complex"/>
    <property type="evidence" value="ECO:0000318"/>
    <property type="project" value="GO_Central"/>
</dbReference>
<dbReference type="GO" id="GO:0016197">
    <property type="term" value="P:endosomal transport"/>
    <property type="evidence" value="ECO:0000318"/>
    <property type="project" value="GO_Central"/>
</dbReference>
<protein>
    <submittedName>
        <fullName evidence="4">Uncharacterized protein</fullName>
    </submittedName>
</protein>
<feature type="compositionally biased region" description="Basic and acidic residues" evidence="1">
    <location>
        <begin position="836"/>
        <end position="850"/>
    </location>
</feature>
<dbReference type="Pfam" id="PF21588">
    <property type="entry name" value="AP5B1_middle"/>
    <property type="match status" value="2"/>
</dbReference>
<evidence type="ECO:0000313" key="4">
    <source>
        <dbReference type="EMBL" id="GAQ80406.1"/>
    </source>
</evidence>
<accession>A0A1Y1HV42</accession>
<evidence type="ECO:0000259" key="3">
    <source>
        <dbReference type="Pfam" id="PF21590"/>
    </source>
</evidence>
<feature type="domain" description="AP5B1 middle" evidence="2">
    <location>
        <begin position="311"/>
        <end position="436"/>
    </location>
</feature>
<dbReference type="InterPro" id="IPR038741">
    <property type="entry name" value="AP5B1"/>
</dbReference>
<proteinExistence type="predicted"/>
<evidence type="ECO:0000313" key="5">
    <source>
        <dbReference type="Proteomes" id="UP000054558"/>
    </source>
</evidence>
<dbReference type="Pfam" id="PF21590">
    <property type="entry name" value="AP5B1_C"/>
    <property type="match status" value="1"/>
</dbReference>
<dbReference type="OMA" id="SEPFNHA"/>
<dbReference type="Proteomes" id="UP000054558">
    <property type="component" value="Unassembled WGS sequence"/>
</dbReference>
<dbReference type="SUPFAM" id="SSF48371">
    <property type="entry name" value="ARM repeat"/>
    <property type="match status" value="1"/>
</dbReference>
<sequence>MEKGGKALSTSEWEQVISDFASSEALQQRWLAAYPAQALLELALNIVAKERGADFSLKQQLLVFLEEHGALLIGDDVSAGLGRVSGVLKTLLPPAGSGSPLTQALLTQVISLAAVLAVQTESQESAPGQLEALVDVLLTVVSRVNSLPDRQVRGAACEALRGLERAVPCLLHSALGHLLGFCQSERSHVAQSYILLFLEVLEHAAVHLFHSGGGERHAEPKRGRLAALSDHVTSWVPSYFRSGEVQGLSPLQGGQKPGGNGPPYRHTSSGSPSALLSTIAPLTPFMLPPFLSATKPSQGFAKQEVSEGTLREFRRAVSFVLENTGLLSEPATAQVVSSLTRIVSAVKLPVSIFKHHFAGLIHSSSPVLIHTALQVYLQFPEAYADASERAVLLDRLGHLANNSQQPLSARLLSLHWLLAIATSTETSAKPPSFLPLLRPALFDPLAVKASMLEALALVSPPPVNTVQSQTAKTPVGQPSNSSETKPASISGFSSSAPLSAADFGVGPAASLEASVAFRTLHRFITSQHGIAPKGSPSVPDDLDSGQNLQTSSNSPVLQQIGAHLVSIAAQHPPQIPNILALLQRLLQSQTHSQTGVNLLRTLESALLPQLKPSRNLPAYFPLLQEMVAHGQGDPKPLLTLLTGYCKQWLSAAGFETGFGAQAWLRGTEVLEVCRSMMLVQPRDKILEPLRELLGCMAKDFPDIEVRDSARLYSSLLGNLPEEHLRSMLTRGENGGADSAMLLRTTSVTPSDLEREAPPDVASYIVLERLFDPLGAQAWPANRALEGGPVEAGAATTGRTADVDRANGSARDGRVDDARSGKGGVRLQTQPGSSADTKTRGKEAWGREQHRAGTKGAGPLRDGREEVLEGTVAEGVSAPQVFGENGTERSALDRYWEEVERGSGDSGTVCVPCSLRYLGRPEAAGRNGTGRGAVSTSTDGEEQATEGGVGSDGGHVAEGHRTVAGEEGKDIRDEHVERGKGLAEGATAPSAIFAAVLTFSTPGEYEPIASVHVPFLLEESHEAEQGGTFSPESVPPEVVEIELRPIQPLPGQVESWIEFTDENAQAVKGRLQTIPVAFEDLFKEIPIPADVADDVAWRAALFDALWAGLGHPKGLRASQKGDAIVGAESVKLLEVDAEIVVEAVEQLLARFVTGVTGERLVEIVREGGAVSGVRWNGPEQESGPPEERAESGSPQLQLEWGENEKGQRSGSGGALGSFEVLIFLPPRYHLLISVVVSNWSSLAHIRTDFWPCLAHVDEFLEGLVGLA</sequence>
<dbReference type="OrthoDB" id="646197at2759"/>
<feature type="compositionally biased region" description="Basic and acidic residues" evidence="1">
    <location>
        <begin position="800"/>
        <end position="819"/>
    </location>
</feature>
<feature type="domain" description="AP5B1 C-terminal" evidence="3">
    <location>
        <begin position="1216"/>
        <end position="1261"/>
    </location>
</feature>
<dbReference type="InterPro" id="IPR048981">
    <property type="entry name" value="AP5B1_C"/>
</dbReference>